<accession>A0A6J4RYM8</accession>
<dbReference type="GO" id="GO:0051287">
    <property type="term" value="F:NAD binding"/>
    <property type="evidence" value="ECO:0007669"/>
    <property type="project" value="InterPro"/>
</dbReference>
<evidence type="ECO:0000256" key="4">
    <source>
        <dbReference type="RuleBase" id="RU003719"/>
    </source>
</evidence>
<dbReference type="InterPro" id="IPR050857">
    <property type="entry name" value="D-2-hydroxyacid_DH"/>
</dbReference>
<proteinExistence type="inferred from homology"/>
<name>A0A6J4RYM8_9ACTN</name>
<dbReference type="AlphaFoldDB" id="A0A6J4RYM8"/>
<dbReference type="InterPro" id="IPR006140">
    <property type="entry name" value="D-isomer_DH_NAD-bd"/>
</dbReference>
<dbReference type="InterPro" id="IPR029753">
    <property type="entry name" value="D-isomer_DH_CS"/>
</dbReference>
<dbReference type="FunFam" id="3.40.50.720:FF:000203">
    <property type="entry name" value="D-3-phosphoglycerate dehydrogenase (SerA)"/>
    <property type="match status" value="1"/>
</dbReference>
<dbReference type="PANTHER" id="PTHR42789">
    <property type="entry name" value="D-ISOMER SPECIFIC 2-HYDROXYACID DEHYDROGENASE FAMILY PROTEIN (AFU_ORTHOLOGUE AFUA_6G10090)"/>
    <property type="match status" value="1"/>
</dbReference>
<feature type="domain" description="D-isomer specific 2-hydroxyacid dehydrogenase NAD-binding" evidence="6">
    <location>
        <begin position="118"/>
        <end position="292"/>
    </location>
</feature>
<dbReference type="EMBL" id="CADCVH010000118">
    <property type="protein sequence ID" value="CAA9478629.1"/>
    <property type="molecule type" value="Genomic_DNA"/>
</dbReference>
<dbReference type="Pfam" id="PF02826">
    <property type="entry name" value="2-Hacid_dh_C"/>
    <property type="match status" value="1"/>
</dbReference>
<evidence type="ECO:0000259" key="5">
    <source>
        <dbReference type="Pfam" id="PF00389"/>
    </source>
</evidence>
<gene>
    <name evidence="7" type="ORF">AVDCRST_MAG02-4682</name>
</gene>
<dbReference type="Gene3D" id="3.40.50.720">
    <property type="entry name" value="NAD(P)-binding Rossmann-like Domain"/>
    <property type="match status" value="2"/>
</dbReference>
<evidence type="ECO:0000256" key="2">
    <source>
        <dbReference type="ARBA" id="ARBA00023002"/>
    </source>
</evidence>
<dbReference type="Pfam" id="PF00389">
    <property type="entry name" value="2-Hacid_dh"/>
    <property type="match status" value="1"/>
</dbReference>
<dbReference type="SUPFAM" id="SSF51735">
    <property type="entry name" value="NAD(P)-binding Rossmann-fold domains"/>
    <property type="match status" value="1"/>
</dbReference>
<feature type="domain" description="D-isomer specific 2-hydroxyacid dehydrogenase catalytic" evidence="5">
    <location>
        <begin position="52"/>
        <end position="326"/>
    </location>
</feature>
<protein>
    <submittedName>
        <fullName evidence="7">D-3-phosphoglycerate dehydrogenase</fullName>
        <ecNumber evidence="7">1.1.1.95</ecNumber>
    </submittedName>
</protein>
<dbReference type="InterPro" id="IPR006139">
    <property type="entry name" value="D-isomer_2_OHA_DH_cat_dom"/>
</dbReference>
<sequence length="348" mass="36681">MRGGFRVGLTRDFLRTDGTIGWGDIGLGMLDEAPGVEWEFLPEGGGELGAGQVSGYDALIVLGPRVTTATVEGAERLALVARFGVGYDNVDLAACTRGGVAVTITPEGVRRPVAAANMALILALAHRLPAKDRIARSGRWEERLDHMGTGLTGRTLGSVGLGNIGREMFALAAPFGMRHLAHDPYAAPEKAAEAGAELVDLETLLRRSDFVAINCALTPETHHLLDAERLALMKETAYLVNVARGPIVDGEALTGALREGRLAGAGLDVFEKEPADPEDPIFSFPGVIAAPHALAWTDELALGNGRAACEGVLDVAAGRAPKNVVNGDVLGTPRFRNKLARYGEGPQR</sequence>
<dbReference type="PANTHER" id="PTHR42789:SF1">
    <property type="entry name" value="D-ISOMER SPECIFIC 2-HYDROXYACID DEHYDROGENASE FAMILY PROTEIN (AFU_ORTHOLOGUE AFUA_6G10090)"/>
    <property type="match status" value="1"/>
</dbReference>
<evidence type="ECO:0000256" key="1">
    <source>
        <dbReference type="ARBA" id="ARBA00005854"/>
    </source>
</evidence>
<evidence type="ECO:0000256" key="3">
    <source>
        <dbReference type="ARBA" id="ARBA00023027"/>
    </source>
</evidence>
<keyword evidence="2 4" id="KW-0560">Oxidoreductase</keyword>
<organism evidence="7">
    <name type="scientific">uncultured Rubrobacteraceae bacterium</name>
    <dbReference type="NCBI Taxonomy" id="349277"/>
    <lineage>
        <taxon>Bacteria</taxon>
        <taxon>Bacillati</taxon>
        <taxon>Actinomycetota</taxon>
        <taxon>Rubrobacteria</taxon>
        <taxon>Rubrobacterales</taxon>
        <taxon>Rubrobacteraceae</taxon>
        <taxon>environmental samples</taxon>
    </lineage>
</organism>
<comment type="similarity">
    <text evidence="1 4">Belongs to the D-isomer specific 2-hydroxyacid dehydrogenase family.</text>
</comment>
<reference evidence="7" key="1">
    <citation type="submission" date="2020-02" db="EMBL/GenBank/DDBJ databases">
        <authorList>
            <person name="Meier V. D."/>
        </authorList>
    </citation>
    <scope>NUCLEOTIDE SEQUENCE</scope>
    <source>
        <strain evidence="7">AVDCRST_MAG02</strain>
    </source>
</reference>
<dbReference type="SUPFAM" id="SSF52283">
    <property type="entry name" value="Formate/glycerate dehydrogenase catalytic domain-like"/>
    <property type="match status" value="1"/>
</dbReference>
<keyword evidence="3" id="KW-0520">NAD</keyword>
<evidence type="ECO:0000313" key="7">
    <source>
        <dbReference type="EMBL" id="CAA9478629.1"/>
    </source>
</evidence>
<dbReference type="InterPro" id="IPR036291">
    <property type="entry name" value="NAD(P)-bd_dom_sf"/>
</dbReference>
<dbReference type="PROSITE" id="PS00671">
    <property type="entry name" value="D_2_HYDROXYACID_DH_3"/>
    <property type="match status" value="1"/>
</dbReference>
<dbReference type="EC" id="1.1.1.95" evidence="7"/>
<dbReference type="GO" id="GO:0004617">
    <property type="term" value="F:phosphoglycerate dehydrogenase activity"/>
    <property type="evidence" value="ECO:0007669"/>
    <property type="project" value="UniProtKB-EC"/>
</dbReference>
<evidence type="ECO:0000259" key="6">
    <source>
        <dbReference type="Pfam" id="PF02826"/>
    </source>
</evidence>